<keyword evidence="2 7" id="KW-0235">DNA replication</keyword>
<dbReference type="InterPro" id="IPR020591">
    <property type="entry name" value="Chromosome_initiator_DnaA-like"/>
</dbReference>
<dbReference type="CDD" id="cd06571">
    <property type="entry name" value="Bac_DnaA_C"/>
    <property type="match status" value="1"/>
</dbReference>
<evidence type="ECO:0000256" key="1">
    <source>
        <dbReference type="ARBA" id="ARBA00022490"/>
    </source>
</evidence>
<sequence>MTNAHVSLQDFRHRLRRHLLGGIPGGPDGGGAPWLDGLVMEHLPSGNVLRITFPHIYFARWFAPHETDFSAAVKAAWPDADAPRLEYVLPGQPRPQGPAPHTAPARIPDALFFHDDSRDEMPLPGGARNAFPLAMARAVALREPGHSPFLLHGEKGTGKSHLLHHMAAALARQDLRVILAPAARFFQHCPLEEQTAPLFWQQADALFLDDIQTLGGQPRFQRLLAALLAHRPEKAPVVLALEGGPDVLGTWEPGPAARVRQLFSAELTPPDMEARMRYLQQCCRENALDLPREHLRLMARRAAHFHGLRSLLLRVKAAWEDAAAPRPSLDDLERLARTGPVQSCHAGHEQILAEAARCCDAAPADITGTGRHARLVMARQAAMYVCRRHLGLSYPELGRAFGGRDHSTVIHAVKKIGKMLESNKDVQHLVARLEKCAHQEQPDGAPTDDVFRA</sequence>
<reference evidence="10 11" key="1">
    <citation type="submission" date="2008-10" db="EMBL/GenBank/DDBJ databases">
        <title>Draft genome sequence of Desulvovibrio piger (ATCC 29098).</title>
        <authorList>
            <person name="Sudarsanam P."/>
            <person name="Ley R."/>
            <person name="Guruge J."/>
            <person name="Turnbaugh P.J."/>
            <person name="Mahowald M."/>
            <person name="Liep D."/>
            <person name="Gordon J."/>
        </authorList>
    </citation>
    <scope>NUCLEOTIDE SEQUENCE [LARGE SCALE GENOMIC DNA]</scope>
    <source>
        <strain evidence="10 11">ATCC 29098</strain>
    </source>
</reference>
<accession>B6WUP0</accession>
<evidence type="ECO:0000256" key="7">
    <source>
        <dbReference type="RuleBase" id="RU000577"/>
    </source>
</evidence>
<feature type="domain" description="Chromosomal replication initiator DnaA C-terminal" evidence="9">
    <location>
        <begin position="347"/>
        <end position="416"/>
    </location>
</feature>
<dbReference type="HOGENOM" id="CLU_026910_3_2_7"/>
<dbReference type="Gene3D" id="3.40.50.300">
    <property type="entry name" value="P-loop containing nucleotide triphosphate hydrolases"/>
    <property type="match status" value="1"/>
</dbReference>
<dbReference type="GO" id="GO:0008289">
    <property type="term" value="F:lipid binding"/>
    <property type="evidence" value="ECO:0007669"/>
    <property type="project" value="UniProtKB-KW"/>
</dbReference>
<comment type="caution">
    <text evidence="10">The sequence shown here is derived from an EMBL/GenBank/DDBJ whole genome shotgun (WGS) entry which is preliminary data.</text>
</comment>
<dbReference type="GO" id="GO:0005524">
    <property type="term" value="F:ATP binding"/>
    <property type="evidence" value="ECO:0007669"/>
    <property type="project" value="UniProtKB-KW"/>
</dbReference>
<dbReference type="GO" id="GO:0003688">
    <property type="term" value="F:DNA replication origin binding"/>
    <property type="evidence" value="ECO:0007669"/>
    <property type="project" value="InterPro"/>
</dbReference>
<dbReference type="CDD" id="cd00009">
    <property type="entry name" value="AAA"/>
    <property type="match status" value="1"/>
</dbReference>
<evidence type="ECO:0000313" key="11">
    <source>
        <dbReference type="Proteomes" id="UP000003676"/>
    </source>
</evidence>
<dbReference type="InterPro" id="IPR027417">
    <property type="entry name" value="P-loop_NTPase"/>
</dbReference>
<proteinExistence type="inferred from homology"/>
<evidence type="ECO:0000256" key="2">
    <source>
        <dbReference type="ARBA" id="ARBA00022705"/>
    </source>
</evidence>
<evidence type="ECO:0000256" key="5">
    <source>
        <dbReference type="ARBA" id="ARBA00023121"/>
    </source>
</evidence>
<dbReference type="GO" id="GO:0005886">
    <property type="term" value="C:plasma membrane"/>
    <property type="evidence" value="ECO:0007669"/>
    <property type="project" value="TreeGrafter"/>
</dbReference>
<dbReference type="RefSeq" id="WP_006006876.1">
    <property type="nucleotide sequence ID" value="NZ_DS996359.1"/>
</dbReference>
<keyword evidence="3 7" id="KW-0547">Nucleotide-binding</keyword>
<dbReference type="SUPFAM" id="SSF48295">
    <property type="entry name" value="TrpR-like"/>
    <property type="match status" value="1"/>
</dbReference>
<dbReference type="InterPro" id="IPR013317">
    <property type="entry name" value="DnaA_dom"/>
</dbReference>
<evidence type="ECO:0000313" key="10">
    <source>
        <dbReference type="EMBL" id="EEB33204.1"/>
    </source>
</evidence>
<keyword evidence="5" id="KW-0446">Lipid-binding</keyword>
<dbReference type="Proteomes" id="UP000003676">
    <property type="component" value="Unassembled WGS sequence"/>
</dbReference>
<dbReference type="Pfam" id="PF08299">
    <property type="entry name" value="Bac_DnaA_C"/>
    <property type="match status" value="1"/>
</dbReference>
<dbReference type="PANTHER" id="PTHR30050:SF2">
    <property type="entry name" value="CHROMOSOMAL REPLICATION INITIATOR PROTEIN DNAA"/>
    <property type="match status" value="1"/>
</dbReference>
<dbReference type="OrthoDB" id="9807019at2"/>
<comment type="function">
    <text evidence="7">Plays an essential role in the initiation and regulation of chromosomal replication. ATP-DnaA binds to the origin of replication (oriC) to initiate formation of the DNA replication initiation complex once per cell cycle. Binds the DnaA box (a 9 base pair repeat at the origin) and separates the double-stranded (ds)DNA. Forms a right-handed helical filament on oriC DNA; dsDNA binds to the exterior of the filament while single-stranded (ss)DNA is stabiized in the filament's interior. The ATP-DnaA-oriC complex binds and stabilizes one strand of the AT-rich DNA unwinding element (DUE), permitting loading of DNA polymerase. After initiation quickly degrades to an ADP-DnaA complex that is not apt for DNA replication. Binds acidic phospholipids.</text>
</comment>
<dbReference type="Pfam" id="PF00308">
    <property type="entry name" value="Bac_DnaA"/>
    <property type="match status" value="1"/>
</dbReference>
<evidence type="ECO:0000256" key="3">
    <source>
        <dbReference type="ARBA" id="ARBA00022741"/>
    </source>
</evidence>
<organism evidence="10 11">
    <name type="scientific">Desulfovibrio piger ATCC 29098</name>
    <dbReference type="NCBI Taxonomy" id="411464"/>
    <lineage>
        <taxon>Bacteria</taxon>
        <taxon>Pseudomonadati</taxon>
        <taxon>Thermodesulfobacteriota</taxon>
        <taxon>Desulfovibrionia</taxon>
        <taxon>Desulfovibrionales</taxon>
        <taxon>Desulfovibrionaceae</taxon>
        <taxon>Desulfovibrio</taxon>
    </lineage>
</organism>
<evidence type="ECO:0000259" key="9">
    <source>
        <dbReference type="SMART" id="SM00760"/>
    </source>
</evidence>
<dbReference type="InterPro" id="IPR010921">
    <property type="entry name" value="Trp_repressor/repl_initiator"/>
</dbReference>
<evidence type="ECO:0000256" key="6">
    <source>
        <dbReference type="ARBA" id="ARBA00023125"/>
    </source>
</evidence>
<dbReference type="InterPro" id="IPR013159">
    <property type="entry name" value="DnaA_C"/>
</dbReference>
<keyword evidence="4 7" id="KW-0067">ATP-binding</keyword>
<keyword evidence="1" id="KW-0963">Cytoplasm</keyword>
<reference evidence="10 11" key="2">
    <citation type="submission" date="2008-10" db="EMBL/GenBank/DDBJ databases">
        <authorList>
            <person name="Fulton L."/>
            <person name="Clifton S."/>
            <person name="Fulton B."/>
            <person name="Xu J."/>
            <person name="Minx P."/>
            <person name="Pepin K.H."/>
            <person name="Johnson M."/>
            <person name="Bhonagiri V."/>
            <person name="Nash W.E."/>
            <person name="Mardis E.R."/>
            <person name="Wilson R.K."/>
        </authorList>
    </citation>
    <scope>NUCLEOTIDE SEQUENCE [LARGE SCALE GENOMIC DNA]</scope>
    <source>
        <strain evidence="10 11">ATCC 29098</strain>
    </source>
</reference>
<dbReference type="PANTHER" id="PTHR30050">
    <property type="entry name" value="CHROMOSOMAL REPLICATION INITIATOR PROTEIN DNAA"/>
    <property type="match status" value="1"/>
</dbReference>
<keyword evidence="6 7" id="KW-0238">DNA-binding</keyword>
<dbReference type="STRING" id="901.DESPIGER_1851"/>
<dbReference type="PRINTS" id="PR00051">
    <property type="entry name" value="DNAA"/>
</dbReference>
<dbReference type="AlphaFoldDB" id="B6WUP0"/>
<dbReference type="SUPFAM" id="SSF52540">
    <property type="entry name" value="P-loop containing nucleoside triphosphate hydrolases"/>
    <property type="match status" value="1"/>
</dbReference>
<dbReference type="GO" id="GO:0006270">
    <property type="term" value="P:DNA replication initiation"/>
    <property type="evidence" value="ECO:0007669"/>
    <property type="project" value="InterPro"/>
</dbReference>
<evidence type="ECO:0000256" key="8">
    <source>
        <dbReference type="RuleBase" id="RU004227"/>
    </source>
</evidence>
<comment type="similarity">
    <text evidence="8">Belongs to the DnaA family.</text>
</comment>
<dbReference type="EMBL" id="ABXU01000058">
    <property type="protein sequence ID" value="EEB33204.1"/>
    <property type="molecule type" value="Genomic_DNA"/>
</dbReference>
<dbReference type="SMART" id="SM00760">
    <property type="entry name" value="Bac_DnaA_C"/>
    <property type="match status" value="1"/>
</dbReference>
<dbReference type="PROSITE" id="PS01008">
    <property type="entry name" value="DNAA"/>
    <property type="match status" value="1"/>
</dbReference>
<dbReference type="eggNOG" id="COG0593">
    <property type="taxonomic scope" value="Bacteria"/>
</dbReference>
<name>B6WUP0_9BACT</name>
<evidence type="ECO:0000256" key="4">
    <source>
        <dbReference type="ARBA" id="ARBA00022840"/>
    </source>
</evidence>
<dbReference type="GO" id="GO:0006275">
    <property type="term" value="P:regulation of DNA replication"/>
    <property type="evidence" value="ECO:0007669"/>
    <property type="project" value="InterPro"/>
</dbReference>
<gene>
    <name evidence="10" type="ORF">DESPIG_01801</name>
</gene>
<protein>
    <recommendedName>
        <fullName evidence="7">Chromosomal replication initiator protein DnaA</fullName>
    </recommendedName>
</protein>
<dbReference type="InterPro" id="IPR018312">
    <property type="entry name" value="Chromosome_initiator_DnaA_CS"/>
</dbReference>
<dbReference type="Gene3D" id="1.10.1750.10">
    <property type="match status" value="1"/>
</dbReference>